<dbReference type="KEGG" id="msaa:QYS49_35960"/>
<keyword evidence="3 8" id="KW-0813">Transport</keyword>
<proteinExistence type="inferred from homology"/>
<dbReference type="PANTHER" id="PTHR30330:SF3">
    <property type="entry name" value="TRANSCRIPTIONAL REGULATOR, LRP FAMILY"/>
    <property type="match status" value="1"/>
</dbReference>
<dbReference type="GO" id="GO:0005886">
    <property type="term" value="C:plasma membrane"/>
    <property type="evidence" value="ECO:0007669"/>
    <property type="project" value="UniProtKB-SubCell"/>
</dbReference>
<dbReference type="NCBIfam" id="TIGR00835">
    <property type="entry name" value="agcS"/>
    <property type="match status" value="1"/>
</dbReference>
<evidence type="ECO:0000256" key="8">
    <source>
        <dbReference type="RuleBase" id="RU363064"/>
    </source>
</evidence>
<dbReference type="AlphaFoldDB" id="A0AA51N971"/>
<evidence type="ECO:0000256" key="2">
    <source>
        <dbReference type="ARBA" id="ARBA00009261"/>
    </source>
</evidence>
<keyword evidence="7 8" id="KW-0472">Membrane</keyword>
<comment type="subcellular location">
    <subcellularLocation>
        <location evidence="1 8">Cell membrane</location>
        <topology evidence="1 8">Multi-pass membrane protein</topology>
    </subcellularLocation>
</comment>
<keyword evidence="10" id="KW-1185">Reference proteome</keyword>
<dbReference type="InterPro" id="IPR001463">
    <property type="entry name" value="Na/Ala_symport"/>
</dbReference>
<keyword evidence="6 8" id="KW-1133">Transmembrane helix</keyword>
<sequence>MQEVNNFLIFIDSFIGSATWFPYALLGTGLFFTFYLKFPQIRFFKHALKIVSGKFDRKDLPGDTSHFQALATALSGTVGTGNIAGVAFAIHLGGPAALFWMLVTAAIGMCTKFVEVSLSHKYRTKLSDGTMAGGPMYYMKNANFTLKGKKVNMKWLAAIFAFATVLSSFGTGSLPQINSISSTMLATFGIDQMLTGAVLAVFLALVIIGGIKRIAAVTSKLVPAMAIIYFIGAFAVILFNYENIIPSLIAIFGDVFTGSAATGGFIGANIAYAFNRGVNRGLFSNEAGQGSAPIAHASAKANEPLSEGMVAILEPFIDTIIICTVTGLVLLSSGAWNEKHVNNFEYSEIEILEKQYVESNEEHKNKIYLHINDEEKLPTYTGKIEVVDGKIQNNDDFTFIHSRSFADNIMIYKDEDLLTDEVFTGSVAITNGKVSDDRPIKFIGESLVHSAPLTALAFNRGFFGDYGQYIVSIGLLLFAFSTAISWSYYGDRAMTYLFGPKSVIYYRIVYVVAFFFAAFQDTTIIWTLSAITIALMTIPNLIGILWLRKDMKKTIGEYGDFFEENFPGKKHPKFK</sequence>
<protein>
    <submittedName>
        <fullName evidence="9">Amino acid carrier protein</fullName>
    </submittedName>
</protein>
<feature type="transmembrane region" description="Helical" evidence="8">
    <location>
        <begin position="316"/>
        <end position="336"/>
    </location>
</feature>
<feature type="transmembrane region" description="Helical" evidence="8">
    <location>
        <begin position="247"/>
        <end position="274"/>
    </location>
</feature>
<keyword evidence="4 8" id="KW-1003">Cell membrane</keyword>
<evidence type="ECO:0000256" key="4">
    <source>
        <dbReference type="ARBA" id="ARBA00022475"/>
    </source>
</evidence>
<accession>A0AA51N971</accession>
<keyword evidence="8" id="KW-0769">Symport</keyword>
<evidence type="ECO:0000313" key="10">
    <source>
        <dbReference type="Proteomes" id="UP001230496"/>
    </source>
</evidence>
<dbReference type="EMBL" id="CP129971">
    <property type="protein sequence ID" value="WMN10779.1"/>
    <property type="molecule type" value="Genomic_DNA"/>
</dbReference>
<feature type="transmembrane region" description="Helical" evidence="8">
    <location>
        <begin position="469"/>
        <end position="490"/>
    </location>
</feature>
<dbReference type="Proteomes" id="UP001230496">
    <property type="component" value="Chromosome"/>
</dbReference>
<feature type="transmembrane region" description="Helical" evidence="8">
    <location>
        <begin position="502"/>
        <end position="519"/>
    </location>
</feature>
<feature type="transmembrane region" description="Helical" evidence="8">
    <location>
        <begin position="20"/>
        <end position="38"/>
    </location>
</feature>
<evidence type="ECO:0000313" key="9">
    <source>
        <dbReference type="EMBL" id="WMN10779.1"/>
    </source>
</evidence>
<evidence type="ECO:0000256" key="7">
    <source>
        <dbReference type="ARBA" id="ARBA00023136"/>
    </source>
</evidence>
<evidence type="ECO:0000256" key="3">
    <source>
        <dbReference type="ARBA" id="ARBA00022448"/>
    </source>
</evidence>
<name>A0AA51N971_9BACT</name>
<feature type="transmembrane region" description="Helical" evidence="8">
    <location>
        <begin position="221"/>
        <end position="241"/>
    </location>
</feature>
<dbReference type="PRINTS" id="PR00175">
    <property type="entry name" value="NAALASMPORT"/>
</dbReference>
<gene>
    <name evidence="9" type="ORF">QYS49_35960</name>
</gene>
<organism evidence="9 10">
    <name type="scientific">Marivirga salinarum</name>
    <dbReference type="NCBI Taxonomy" id="3059078"/>
    <lineage>
        <taxon>Bacteria</taxon>
        <taxon>Pseudomonadati</taxon>
        <taxon>Bacteroidota</taxon>
        <taxon>Cytophagia</taxon>
        <taxon>Cytophagales</taxon>
        <taxon>Marivirgaceae</taxon>
        <taxon>Marivirga</taxon>
    </lineage>
</organism>
<dbReference type="RefSeq" id="WP_308347217.1">
    <property type="nucleotide sequence ID" value="NZ_CP129971.1"/>
</dbReference>
<dbReference type="PANTHER" id="PTHR30330">
    <property type="entry name" value="AGSS FAMILY TRANSPORTER, SODIUM-ALANINE"/>
    <property type="match status" value="1"/>
</dbReference>
<feature type="transmembrane region" description="Helical" evidence="8">
    <location>
        <begin position="525"/>
        <end position="547"/>
    </location>
</feature>
<comment type="similarity">
    <text evidence="2 8">Belongs to the alanine or glycine:cation symporter (AGCS) (TC 2.A.25) family.</text>
</comment>
<keyword evidence="5 8" id="KW-0812">Transmembrane</keyword>
<evidence type="ECO:0000256" key="1">
    <source>
        <dbReference type="ARBA" id="ARBA00004651"/>
    </source>
</evidence>
<evidence type="ECO:0000256" key="6">
    <source>
        <dbReference type="ARBA" id="ARBA00022989"/>
    </source>
</evidence>
<feature type="transmembrane region" description="Helical" evidence="8">
    <location>
        <begin position="186"/>
        <end position="209"/>
    </location>
</feature>
<evidence type="ECO:0000256" key="5">
    <source>
        <dbReference type="ARBA" id="ARBA00022692"/>
    </source>
</evidence>
<dbReference type="Pfam" id="PF01235">
    <property type="entry name" value="Na_Ala_symp"/>
    <property type="match status" value="1"/>
</dbReference>
<dbReference type="GO" id="GO:0005283">
    <property type="term" value="F:amino acid:sodium symporter activity"/>
    <property type="evidence" value="ECO:0007669"/>
    <property type="project" value="InterPro"/>
</dbReference>
<feature type="transmembrane region" description="Helical" evidence="8">
    <location>
        <begin position="155"/>
        <end position="174"/>
    </location>
</feature>
<reference evidence="9 10" key="1">
    <citation type="submission" date="2023-08" db="EMBL/GenBank/DDBJ databases">
        <title>Comparative genomics and taxonomic characterization of three novel marine species of genus Marivirga.</title>
        <authorList>
            <person name="Muhammad N."/>
            <person name="Kim S.-G."/>
        </authorList>
    </citation>
    <scope>NUCLEOTIDE SEQUENCE [LARGE SCALE GENOMIC DNA]</scope>
    <source>
        <strain evidence="9 10">BDSF4-3</strain>
    </source>
</reference>